<evidence type="ECO:0000313" key="2">
    <source>
        <dbReference type="EMBL" id="SFR74967.1"/>
    </source>
</evidence>
<organism evidence="2 3">
    <name type="scientific">Marinobacter daqiaonensis</name>
    <dbReference type="NCBI Taxonomy" id="650891"/>
    <lineage>
        <taxon>Bacteria</taxon>
        <taxon>Pseudomonadati</taxon>
        <taxon>Pseudomonadota</taxon>
        <taxon>Gammaproteobacteria</taxon>
        <taxon>Pseudomonadales</taxon>
        <taxon>Marinobacteraceae</taxon>
        <taxon>Marinobacter</taxon>
    </lineage>
</organism>
<reference evidence="3" key="1">
    <citation type="submission" date="2016-10" db="EMBL/GenBank/DDBJ databases">
        <authorList>
            <person name="Varghese N."/>
            <person name="Submissions S."/>
        </authorList>
    </citation>
    <scope>NUCLEOTIDE SEQUENCE [LARGE SCALE GENOMIC DNA]</scope>
    <source>
        <strain evidence="3">CGMCC 1.9167</strain>
    </source>
</reference>
<sequence>MYSRIELTLAASPRAGLVAAGPWLLLLAAAVALAAAVHPMILVTVPVLISGGISRWRRCGSQRHPQAVIKLTVNQKNLFATLADGRELQVSVASDSRVGGEWLVLTLRAVEPRQDLPVVLAPGPGPGNADTTALRRLRVWLRLMPDAATPIQSTPWYRNPLQALRPGGNPNVRDAR</sequence>
<evidence type="ECO:0000256" key="1">
    <source>
        <dbReference type="SAM" id="Phobius"/>
    </source>
</evidence>
<dbReference type="OrthoDB" id="6369153at2"/>
<keyword evidence="1" id="KW-1133">Transmembrane helix</keyword>
<proteinExistence type="predicted"/>
<accession>A0A1I6J7Q9</accession>
<feature type="transmembrane region" description="Helical" evidence="1">
    <location>
        <begin position="23"/>
        <end position="49"/>
    </location>
</feature>
<dbReference type="AlphaFoldDB" id="A0A1I6J7Q9"/>
<keyword evidence="3" id="KW-1185">Reference proteome</keyword>
<dbReference type="Proteomes" id="UP000198644">
    <property type="component" value="Unassembled WGS sequence"/>
</dbReference>
<dbReference type="EMBL" id="FOYW01000002">
    <property type="protein sequence ID" value="SFR74967.1"/>
    <property type="molecule type" value="Genomic_DNA"/>
</dbReference>
<name>A0A1I6J7Q9_9GAMM</name>
<dbReference type="RefSeq" id="WP_092014191.1">
    <property type="nucleotide sequence ID" value="NZ_FOYW01000002.1"/>
</dbReference>
<gene>
    <name evidence="2" type="ORF">SAMN05216203_2749</name>
</gene>
<dbReference type="STRING" id="650891.SAMN05216203_2749"/>
<keyword evidence="1" id="KW-0812">Transmembrane</keyword>
<evidence type="ECO:0000313" key="3">
    <source>
        <dbReference type="Proteomes" id="UP000198644"/>
    </source>
</evidence>
<evidence type="ECO:0008006" key="4">
    <source>
        <dbReference type="Google" id="ProtNLM"/>
    </source>
</evidence>
<protein>
    <recommendedName>
        <fullName evidence="4">Toxin CptA</fullName>
    </recommendedName>
</protein>
<keyword evidence="1" id="KW-0472">Membrane</keyword>